<keyword evidence="4" id="KW-1185">Reference proteome</keyword>
<dbReference type="InterPro" id="IPR042100">
    <property type="entry name" value="Bug_dom1"/>
</dbReference>
<reference evidence="3 4" key="1">
    <citation type="submission" date="2016-11" db="EMBL/GenBank/DDBJ databases">
        <authorList>
            <person name="Jaros S."/>
            <person name="Januszkiewicz K."/>
            <person name="Wedrychowicz H."/>
        </authorList>
    </citation>
    <scope>NUCLEOTIDE SEQUENCE [LARGE SCALE GENOMIC DNA]</scope>
    <source>
        <strain evidence="3 4">CGMCC 1.10190</strain>
    </source>
</reference>
<dbReference type="RefSeq" id="WP_073101562.1">
    <property type="nucleotide sequence ID" value="NZ_FQXE01000001.1"/>
</dbReference>
<evidence type="ECO:0000313" key="4">
    <source>
        <dbReference type="Proteomes" id="UP000184226"/>
    </source>
</evidence>
<dbReference type="CDD" id="cd07012">
    <property type="entry name" value="PBP2_Bug_TTT"/>
    <property type="match status" value="1"/>
</dbReference>
<dbReference type="PANTHER" id="PTHR42928:SF1">
    <property type="entry name" value="BLR4371 PROTEIN"/>
    <property type="match status" value="1"/>
</dbReference>
<dbReference type="Gene3D" id="3.40.190.10">
    <property type="entry name" value="Periplasmic binding protein-like II"/>
    <property type="match status" value="1"/>
</dbReference>
<feature type="chain" id="PRO_5012997021" evidence="2">
    <location>
        <begin position="32"/>
        <end position="340"/>
    </location>
</feature>
<dbReference type="PANTHER" id="PTHR42928">
    <property type="entry name" value="TRICARBOXYLATE-BINDING PROTEIN"/>
    <property type="match status" value="1"/>
</dbReference>
<dbReference type="InterPro" id="IPR005064">
    <property type="entry name" value="BUG"/>
</dbReference>
<dbReference type="OrthoDB" id="7246401at2"/>
<evidence type="ECO:0000256" key="1">
    <source>
        <dbReference type="ARBA" id="ARBA00006987"/>
    </source>
</evidence>
<sequence length="340" mass="37027">MKHSTRRLPNKTYLLPALALLAGLGWAPAQAAWEPARSVEIIVPAGAGGASDQMARTIQSIILKHKLMKQSTLVLNKGGASGAEGIMDTKASQGDPHKLMVAFSAIYTLPIAVDLPFNWSDLNPVAMIAQDEFLLWTNAEAPYKTAADYLKAVKAAAPGTFKMGGTGAKREDQIISVALEKAAGVKFTYVPYKSGGEAATQLVGKHTDSNVNNPSENIAQWRAGQIRALCVFSNERMVYKDKITADQSWADIPTCKEAGYDVEYQMLRGFFLPGGTTAEQVAYYDGLLKKVTQTQEWKDYLAKQALKSDYRDGADFVAFLKQDEAKHKTLMQEAGLASKK</sequence>
<feature type="signal peptide" evidence="2">
    <location>
        <begin position="1"/>
        <end position="31"/>
    </location>
</feature>
<dbReference type="PIRSF" id="PIRSF017082">
    <property type="entry name" value="YflP"/>
    <property type="match status" value="1"/>
</dbReference>
<dbReference type="STRING" id="658167.SAMN04488135_101603"/>
<accession>A0A1M5NRY9</accession>
<keyword evidence="2" id="KW-0732">Signal</keyword>
<organism evidence="3 4">
    <name type="scientific">Pollutimonas bauzanensis</name>
    <dbReference type="NCBI Taxonomy" id="658167"/>
    <lineage>
        <taxon>Bacteria</taxon>
        <taxon>Pseudomonadati</taxon>
        <taxon>Pseudomonadota</taxon>
        <taxon>Betaproteobacteria</taxon>
        <taxon>Burkholderiales</taxon>
        <taxon>Alcaligenaceae</taxon>
        <taxon>Pollutimonas</taxon>
    </lineage>
</organism>
<dbReference type="Proteomes" id="UP000184226">
    <property type="component" value="Unassembled WGS sequence"/>
</dbReference>
<dbReference type="EMBL" id="FQXE01000001">
    <property type="protein sequence ID" value="SHG92311.1"/>
    <property type="molecule type" value="Genomic_DNA"/>
</dbReference>
<protein>
    <submittedName>
        <fullName evidence="3">Tripartite-type tricarboxylate transporter, receptor component TctC</fullName>
    </submittedName>
</protein>
<keyword evidence="3" id="KW-0675">Receptor</keyword>
<dbReference type="Pfam" id="PF03401">
    <property type="entry name" value="TctC"/>
    <property type="match status" value="1"/>
</dbReference>
<proteinExistence type="inferred from homology"/>
<evidence type="ECO:0000256" key="2">
    <source>
        <dbReference type="SAM" id="SignalP"/>
    </source>
</evidence>
<comment type="similarity">
    <text evidence="1">Belongs to the UPF0065 (bug) family.</text>
</comment>
<dbReference type="Gene3D" id="3.40.190.150">
    <property type="entry name" value="Bordetella uptake gene, domain 1"/>
    <property type="match status" value="1"/>
</dbReference>
<gene>
    <name evidence="3" type="ORF">SAMN04488135_101603</name>
</gene>
<dbReference type="AlphaFoldDB" id="A0A1M5NRY9"/>
<name>A0A1M5NRY9_9BURK</name>
<evidence type="ECO:0000313" key="3">
    <source>
        <dbReference type="EMBL" id="SHG92311.1"/>
    </source>
</evidence>